<evidence type="ECO:0000313" key="1">
    <source>
        <dbReference type="EMBL" id="PSF35532.1"/>
    </source>
</evidence>
<evidence type="ECO:0008006" key="3">
    <source>
        <dbReference type="Google" id="ProtNLM"/>
    </source>
</evidence>
<sequence length="81" mass="9280">MNITLTSELEQLITTQLKTGKYQTAEEVIVKALQLLETSQRRQELSQKVKNLFDKTQAIPEVQQITDEEITKEIEAYRGGV</sequence>
<evidence type="ECO:0000313" key="2">
    <source>
        <dbReference type="Proteomes" id="UP000239001"/>
    </source>
</evidence>
<dbReference type="Gene3D" id="6.10.10.120">
    <property type="entry name" value="Antitoxin ParD1-like"/>
    <property type="match status" value="1"/>
</dbReference>
<accession>A0A2T1LV20</accession>
<protein>
    <recommendedName>
        <fullName evidence="3">Type II toxin-antitoxin system ParD family antitoxin</fullName>
    </recommendedName>
</protein>
<proteinExistence type="predicted"/>
<dbReference type="OrthoDB" id="517705at2"/>
<gene>
    <name evidence="1" type="ORF">C7H19_16090</name>
</gene>
<dbReference type="AlphaFoldDB" id="A0A2T1LV20"/>
<keyword evidence="2" id="KW-1185">Reference proteome</keyword>
<organism evidence="1 2">
    <name type="scientific">Aphanothece hegewaldii CCALA 016</name>
    <dbReference type="NCBI Taxonomy" id="2107694"/>
    <lineage>
        <taxon>Bacteria</taxon>
        <taxon>Bacillati</taxon>
        <taxon>Cyanobacteriota</taxon>
        <taxon>Cyanophyceae</taxon>
        <taxon>Oscillatoriophycideae</taxon>
        <taxon>Chroococcales</taxon>
        <taxon>Aphanothecaceae</taxon>
        <taxon>Aphanothece</taxon>
    </lineage>
</organism>
<dbReference type="InterPro" id="IPR022789">
    <property type="entry name" value="ParD"/>
</dbReference>
<dbReference type="RefSeq" id="WP_106457944.1">
    <property type="nucleotide sequence ID" value="NZ_PXOH01000019.1"/>
</dbReference>
<dbReference type="PANTHER" id="PTHR36582:SF2">
    <property type="entry name" value="ANTITOXIN PARD"/>
    <property type="match status" value="1"/>
</dbReference>
<dbReference type="Proteomes" id="UP000239001">
    <property type="component" value="Unassembled WGS sequence"/>
</dbReference>
<name>A0A2T1LV20_9CHRO</name>
<dbReference type="InterPro" id="IPR038296">
    <property type="entry name" value="ParD_sf"/>
</dbReference>
<reference evidence="1 2" key="2">
    <citation type="submission" date="2018-03" db="EMBL/GenBank/DDBJ databases">
        <authorList>
            <person name="Keele B.F."/>
        </authorList>
    </citation>
    <scope>NUCLEOTIDE SEQUENCE [LARGE SCALE GENOMIC DNA]</scope>
    <source>
        <strain evidence="1 2">CCALA 016</strain>
    </source>
</reference>
<comment type="caution">
    <text evidence="1">The sequence shown here is derived from an EMBL/GenBank/DDBJ whole genome shotgun (WGS) entry which is preliminary data.</text>
</comment>
<reference evidence="1 2" key="1">
    <citation type="submission" date="2018-03" db="EMBL/GenBank/DDBJ databases">
        <title>The ancient ancestry and fast evolution of plastids.</title>
        <authorList>
            <person name="Moore K.R."/>
            <person name="Magnabosco C."/>
            <person name="Momper L."/>
            <person name="Gold D.A."/>
            <person name="Bosak T."/>
            <person name="Fournier G.P."/>
        </authorList>
    </citation>
    <scope>NUCLEOTIDE SEQUENCE [LARGE SCALE GENOMIC DNA]</scope>
    <source>
        <strain evidence="1 2">CCALA 016</strain>
    </source>
</reference>
<dbReference type="EMBL" id="PXOH01000019">
    <property type="protein sequence ID" value="PSF35532.1"/>
    <property type="molecule type" value="Genomic_DNA"/>
</dbReference>
<dbReference type="PANTHER" id="PTHR36582">
    <property type="entry name" value="ANTITOXIN PARD"/>
    <property type="match status" value="1"/>
</dbReference>
<dbReference type="Pfam" id="PF03693">
    <property type="entry name" value="ParD_antitoxin"/>
    <property type="match status" value="1"/>
</dbReference>